<dbReference type="EMBL" id="VULR01000006">
    <property type="protein sequence ID" value="MSS43229.1"/>
    <property type="molecule type" value="Genomic_DNA"/>
</dbReference>
<dbReference type="OrthoDB" id="9788689at2"/>
<dbReference type="PANTHER" id="PTHR43782">
    <property type="entry name" value="ARGINASE"/>
    <property type="match status" value="1"/>
</dbReference>
<sequence>MNINLLAVPIMYGCDRNGAQYGPKILREKDLVEVIKNQNHVVYDFGNLFIPSVPESEKYANHEHIKYLKPVAETNNNLAHLVYSSLCSESFPFVVGGDHSLGLGSISGASKHFENLAVIWIDAHGDINTPETSPTGNSHGMPLAAALGVGVPELTNVYYDGPKVKPENVYIIGARDLDEGEVKLAKDLNLNLYTMDTVRKMGISTVIEEVLNKIKSSNIDGVHLSFDIDALDKSLVPGTGTPVSNGFSFEEGKKLLEGFLSTGLIKSMDFVELNPILDNKDMTSNLCIELINYIFKTLR</sequence>
<dbReference type="FunFam" id="3.40.800.10:FF:000012">
    <property type="entry name" value="Arginase"/>
    <property type="match status" value="1"/>
</dbReference>
<reference evidence="13" key="2">
    <citation type="submission" date="2022-01" db="EMBL/GenBank/DDBJ databases">
        <title>Collection of gut derived symbiotic bacterial strains cultured from healthy donors.</title>
        <authorList>
            <person name="Lin H."/>
            <person name="Kohout C."/>
            <person name="Waligurski E."/>
            <person name="Pamer E.G."/>
        </authorList>
    </citation>
    <scope>NUCLEOTIDE SEQUENCE</scope>
    <source>
        <strain evidence="13">MSK.14.39</strain>
    </source>
</reference>
<organism evidence="14 15">
    <name type="scientific">Anaerosalibacter bizertensis</name>
    <dbReference type="NCBI Taxonomy" id="932217"/>
    <lineage>
        <taxon>Bacteria</taxon>
        <taxon>Bacillati</taxon>
        <taxon>Bacillota</taxon>
        <taxon>Tissierellia</taxon>
        <taxon>Tissierellales</taxon>
        <taxon>Sporanaerobacteraceae</taxon>
        <taxon>Anaerosalibacter</taxon>
    </lineage>
</organism>
<evidence type="ECO:0000256" key="7">
    <source>
        <dbReference type="ARBA" id="ARBA00023211"/>
    </source>
</evidence>
<dbReference type="PRINTS" id="PR00116">
    <property type="entry name" value="ARGINASE"/>
</dbReference>
<dbReference type="PROSITE" id="PS51409">
    <property type="entry name" value="ARGINASE_2"/>
    <property type="match status" value="1"/>
</dbReference>
<feature type="binding site" evidence="10">
    <location>
        <position position="229"/>
    </location>
    <ligand>
        <name>Mn(2+)</name>
        <dbReference type="ChEBI" id="CHEBI:29035"/>
        <label>1</label>
    </ligand>
</feature>
<comment type="cofactor">
    <cofactor evidence="10 12">
        <name>Mn(2+)</name>
        <dbReference type="ChEBI" id="CHEBI:29035"/>
    </cofactor>
    <text evidence="10 12">Binds 2 manganese ions per subunit.</text>
</comment>
<dbReference type="AlphaFoldDB" id="A0A844FGW5"/>
<evidence type="ECO:0000256" key="10">
    <source>
        <dbReference type="PIRSR" id="PIRSR036979-1"/>
    </source>
</evidence>
<dbReference type="CDD" id="cd09989">
    <property type="entry name" value="Arginase"/>
    <property type="match status" value="1"/>
</dbReference>
<keyword evidence="16" id="KW-1185">Reference proteome</keyword>
<dbReference type="GO" id="GO:0030145">
    <property type="term" value="F:manganese ion binding"/>
    <property type="evidence" value="ECO:0007669"/>
    <property type="project" value="TreeGrafter"/>
</dbReference>
<evidence type="ECO:0000313" key="14">
    <source>
        <dbReference type="EMBL" id="MSS43229.1"/>
    </source>
</evidence>
<comment type="catalytic activity">
    <reaction evidence="8 12">
        <text>L-arginine + H2O = urea + L-ornithine</text>
        <dbReference type="Rhea" id="RHEA:20569"/>
        <dbReference type="ChEBI" id="CHEBI:15377"/>
        <dbReference type="ChEBI" id="CHEBI:16199"/>
        <dbReference type="ChEBI" id="CHEBI:32682"/>
        <dbReference type="ChEBI" id="CHEBI:46911"/>
        <dbReference type="EC" id="3.5.3.1"/>
    </reaction>
</comment>
<evidence type="ECO:0000256" key="12">
    <source>
        <dbReference type="RuleBase" id="RU361159"/>
    </source>
</evidence>
<feature type="binding site" evidence="10">
    <location>
        <position position="99"/>
    </location>
    <ligand>
        <name>Mn(2+)</name>
        <dbReference type="ChEBI" id="CHEBI:29035"/>
        <label>1</label>
    </ligand>
</feature>
<dbReference type="PANTHER" id="PTHR43782:SF3">
    <property type="entry name" value="ARGINASE"/>
    <property type="match status" value="1"/>
</dbReference>
<dbReference type="EMBL" id="JAKNID010000011">
    <property type="protein sequence ID" value="MCG4564755.1"/>
    <property type="molecule type" value="Genomic_DNA"/>
</dbReference>
<evidence type="ECO:0000256" key="4">
    <source>
        <dbReference type="ARBA" id="ARBA00022503"/>
    </source>
</evidence>
<feature type="binding site" evidence="10">
    <location>
        <position position="227"/>
    </location>
    <ligand>
        <name>Mn(2+)</name>
        <dbReference type="ChEBI" id="CHEBI:29035"/>
        <label>1</label>
    </ligand>
</feature>
<feature type="binding site" evidence="10">
    <location>
        <position position="124"/>
    </location>
    <ligand>
        <name>Mn(2+)</name>
        <dbReference type="ChEBI" id="CHEBI:29035"/>
        <label>2</label>
    </ligand>
</feature>
<evidence type="ECO:0000256" key="11">
    <source>
        <dbReference type="PROSITE-ProRule" id="PRU00742"/>
    </source>
</evidence>
<dbReference type="Gene3D" id="3.40.800.10">
    <property type="entry name" value="Ureohydrolase domain"/>
    <property type="match status" value="1"/>
</dbReference>
<dbReference type="GO" id="GO:0006525">
    <property type="term" value="P:arginine metabolic process"/>
    <property type="evidence" value="ECO:0007669"/>
    <property type="project" value="UniProtKB-KW"/>
</dbReference>
<dbReference type="Pfam" id="PF00491">
    <property type="entry name" value="Arginase"/>
    <property type="match status" value="1"/>
</dbReference>
<protein>
    <recommendedName>
        <fullName evidence="3 9">Arginase</fullName>
        <ecNumber evidence="2 9">3.5.3.1</ecNumber>
    </recommendedName>
</protein>
<keyword evidence="4 12" id="KW-0056">Arginine metabolism</keyword>
<evidence type="ECO:0000256" key="2">
    <source>
        <dbReference type="ARBA" id="ARBA00012168"/>
    </source>
</evidence>
<name>A0A844FGW5_9FIRM</name>
<comment type="pathway">
    <text evidence="1">Nitrogen metabolism; urea cycle; L-ornithine and urea from L-arginine: step 1/1.</text>
</comment>
<dbReference type="Proteomes" id="UP000462760">
    <property type="component" value="Unassembled WGS sequence"/>
</dbReference>
<evidence type="ECO:0000256" key="3">
    <source>
        <dbReference type="ARBA" id="ARBA00018123"/>
    </source>
</evidence>
<comment type="caution">
    <text evidence="14">The sequence shown here is derived from an EMBL/GenBank/DDBJ whole genome shotgun (WGS) entry which is preliminary data.</text>
</comment>
<keyword evidence="6 12" id="KW-0378">Hydrolase</keyword>
<dbReference type="Proteomes" id="UP001108123">
    <property type="component" value="Unassembled WGS sequence"/>
</dbReference>
<gene>
    <name evidence="14" type="primary">rocF</name>
    <name evidence="14" type="ORF">FYJ27_05720</name>
    <name evidence="13" type="ORF">L0P62_04750</name>
</gene>
<dbReference type="InterPro" id="IPR006035">
    <property type="entry name" value="Ureohydrolase"/>
</dbReference>
<proteinExistence type="inferred from homology"/>
<evidence type="ECO:0000256" key="6">
    <source>
        <dbReference type="ARBA" id="ARBA00022801"/>
    </source>
</evidence>
<feature type="binding site" evidence="10">
    <location>
        <position position="126"/>
    </location>
    <ligand>
        <name>Mn(2+)</name>
        <dbReference type="ChEBI" id="CHEBI:29035"/>
        <label>2</label>
    </ligand>
</feature>
<evidence type="ECO:0000313" key="16">
    <source>
        <dbReference type="Proteomes" id="UP001108123"/>
    </source>
</evidence>
<keyword evidence="7 10" id="KW-0464">Manganese</keyword>
<reference evidence="14 15" key="1">
    <citation type="submission" date="2019-08" db="EMBL/GenBank/DDBJ databases">
        <title>In-depth cultivation of the pig gut microbiome towards novel bacterial diversity and tailored functional studies.</title>
        <authorList>
            <person name="Wylensek D."/>
            <person name="Hitch T.C.A."/>
            <person name="Clavel T."/>
        </authorList>
    </citation>
    <scope>NUCLEOTIDE SEQUENCE [LARGE SCALE GENOMIC DNA]</scope>
    <source>
        <strain evidence="14 15">Med78-601-WT-4W-RMD-3</strain>
    </source>
</reference>
<dbReference type="InterPro" id="IPR023696">
    <property type="entry name" value="Ureohydrolase_dom_sf"/>
</dbReference>
<evidence type="ECO:0000256" key="8">
    <source>
        <dbReference type="ARBA" id="ARBA00047391"/>
    </source>
</evidence>
<feature type="binding site" evidence="10">
    <location>
        <position position="122"/>
    </location>
    <ligand>
        <name>Mn(2+)</name>
        <dbReference type="ChEBI" id="CHEBI:29035"/>
        <label>1</label>
    </ligand>
</feature>
<dbReference type="NCBIfam" id="TIGR01229">
    <property type="entry name" value="rocF_arginase"/>
    <property type="match status" value="1"/>
</dbReference>
<dbReference type="EC" id="3.5.3.1" evidence="2 9"/>
<evidence type="ECO:0000256" key="5">
    <source>
        <dbReference type="ARBA" id="ARBA00022723"/>
    </source>
</evidence>
<evidence type="ECO:0000313" key="13">
    <source>
        <dbReference type="EMBL" id="MCG4564755.1"/>
    </source>
</evidence>
<dbReference type="InterPro" id="IPR014033">
    <property type="entry name" value="Arginase"/>
</dbReference>
<evidence type="ECO:0000313" key="15">
    <source>
        <dbReference type="Proteomes" id="UP000462760"/>
    </source>
</evidence>
<accession>A0A844FGW5</accession>
<comment type="similarity">
    <text evidence="11 12">Belongs to the arginase family.</text>
</comment>
<dbReference type="SUPFAM" id="SSF52768">
    <property type="entry name" value="Arginase/deacetylase"/>
    <property type="match status" value="1"/>
</dbReference>
<dbReference type="PIRSF" id="PIRSF036979">
    <property type="entry name" value="Arginase"/>
    <property type="match status" value="1"/>
</dbReference>
<evidence type="ECO:0000256" key="9">
    <source>
        <dbReference type="NCBIfam" id="TIGR01229"/>
    </source>
</evidence>
<dbReference type="RefSeq" id="WP_154483908.1">
    <property type="nucleotide sequence ID" value="NZ_JAJBNW010000118.1"/>
</dbReference>
<keyword evidence="5 10" id="KW-0479">Metal-binding</keyword>
<evidence type="ECO:0000256" key="1">
    <source>
        <dbReference type="ARBA" id="ARBA00005098"/>
    </source>
</evidence>
<dbReference type="GO" id="GO:0004053">
    <property type="term" value="F:arginase activity"/>
    <property type="evidence" value="ECO:0007669"/>
    <property type="project" value="UniProtKB-UniRule"/>
</dbReference>
<dbReference type="GO" id="GO:0005737">
    <property type="term" value="C:cytoplasm"/>
    <property type="evidence" value="ECO:0007669"/>
    <property type="project" value="TreeGrafter"/>
</dbReference>